<dbReference type="SUPFAM" id="SSF102546">
    <property type="entry name" value="RbsD-like"/>
    <property type="match status" value="1"/>
</dbReference>
<dbReference type="GO" id="GO:0016853">
    <property type="term" value="F:isomerase activity"/>
    <property type="evidence" value="ECO:0007669"/>
    <property type="project" value="UniProtKB-KW"/>
</dbReference>
<keyword evidence="2 4" id="KW-0413">Isomerase</keyword>
<evidence type="ECO:0000256" key="2">
    <source>
        <dbReference type="ARBA" id="ARBA00023235"/>
    </source>
</evidence>
<dbReference type="InterPro" id="IPR007721">
    <property type="entry name" value="RbsD_FucU"/>
</dbReference>
<sequence length="143" mass="15992">MLKLIPKTLSPDLLKILCEMGHGDTIVIADANYPSASNAKQLIRCDGISATQMLKDILTVLPIDKSSELPVKLMEVSESDKPLEPVIWDEFLEIIEKSEKRKVKFEFLDRFKFYESGKEAYAIVATGETALYGNIILTKGVVE</sequence>
<evidence type="ECO:0000313" key="4">
    <source>
        <dbReference type="EMBL" id="UUX33760.1"/>
    </source>
</evidence>
<accession>A0ABY5P575</accession>
<evidence type="ECO:0000313" key="5">
    <source>
        <dbReference type="Proteomes" id="UP001315967"/>
    </source>
</evidence>
<dbReference type="PANTHER" id="PTHR31690:SF4">
    <property type="entry name" value="FUCOSE MUTAROTASE"/>
    <property type="match status" value="1"/>
</dbReference>
<evidence type="ECO:0000256" key="3">
    <source>
        <dbReference type="ARBA" id="ARBA00036324"/>
    </source>
</evidence>
<organism evidence="4 5">
    <name type="scientific">Fundicoccus culcitae</name>
    <dbReference type="NCBI Taxonomy" id="2969821"/>
    <lineage>
        <taxon>Bacteria</taxon>
        <taxon>Bacillati</taxon>
        <taxon>Bacillota</taxon>
        <taxon>Bacilli</taxon>
        <taxon>Lactobacillales</taxon>
        <taxon>Aerococcaceae</taxon>
        <taxon>Fundicoccus</taxon>
    </lineage>
</organism>
<dbReference type="InterPro" id="IPR050443">
    <property type="entry name" value="RbsD/FucU_mutarotase"/>
</dbReference>
<keyword evidence="5" id="KW-1185">Reference proteome</keyword>
<dbReference type="Pfam" id="PF05025">
    <property type="entry name" value="RbsD_FucU"/>
    <property type="match status" value="1"/>
</dbReference>
<dbReference type="EMBL" id="CP102453">
    <property type="protein sequence ID" value="UUX33760.1"/>
    <property type="molecule type" value="Genomic_DNA"/>
</dbReference>
<protein>
    <submittedName>
        <fullName evidence="4">Fucose isomerase</fullName>
    </submittedName>
</protein>
<comment type="catalytic activity">
    <reaction evidence="3">
        <text>alpha-L-fucose = beta-L-fucose</text>
        <dbReference type="Rhea" id="RHEA:25580"/>
        <dbReference type="ChEBI" id="CHEBI:42548"/>
        <dbReference type="ChEBI" id="CHEBI:42589"/>
        <dbReference type="EC" id="5.1.3.29"/>
    </reaction>
</comment>
<dbReference type="RefSeq" id="WP_313793263.1">
    <property type="nucleotide sequence ID" value="NZ_CP102453.1"/>
</dbReference>
<dbReference type="InterPro" id="IPR023750">
    <property type="entry name" value="RbsD-like_sf"/>
</dbReference>
<dbReference type="Proteomes" id="UP001315967">
    <property type="component" value="Chromosome"/>
</dbReference>
<gene>
    <name evidence="4" type="ORF">NRE15_12850</name>
</gene>
<dbReference type="PANTHER" id="PTHR31690">
    <property type="entry name" value="FUCOSE MUTAROTASE"/>
    <property type="match status" value="1"/>
</dbReference>
<name>A0ABY5P575_9LACT</name>
<reference evidence="4 5" key="1">
    <citation type="submission" date="2022-08" db="EMBL/GenBank/DDBJ databases">
        <title>Aerococcaceae sp. nov isolated from spoiled eye mask.</title>
        <authorList>
            <person name="Zhou G."/>
            <person name="Xie X.-B."/>
            <person name="Shi Q.-S."/>
            <person name="Wang Y.-S."/>
            <person name="Wen X."/>
            <person name="Peng H."/>
            <person name="Yang X.-J."/>
            <person name="Tao H.-B."/>
            <person name="Huang X.-M."/>
        </authorList>
    </citation>
    <scope>NUCLEOTIDE SEQUENCE [LARGE SCALE GENOMIC DNA]</scope>
    <source>
        <strain evidence="5">DM20194951</strain>
    </source>
</reference>
<comment type="catalytic activity">
    <reaction evidence="1">
        <text>beta-D-ribopyranose = beta-D-ribofuranose</text>
        <dbReference type="Rhea" id="RHEA:25432"/>
        <dbReference type="ChEBI" id="CHEBI:27476"/>
        <dbReference type="ChEBI" id="CHEBI:47002"/>
        <dbReference type="EC" id="5.4.99.62"/>
    </reaction>
</comment>
<proteinExistence type="predicted"/>
<dbReference type="Gene3D" id="3.40.1650.10">
    <property type="entry name" value="RbsD-like domain"/>
    <property type="match status" value="1"/>
</dbReference>
<evidence type="ECO:0000256" key="1">
    <source>
        <dbReference type="ARBA" id="ARBA00000223"/>
    </source>
</evidence>